<dbReference type="GeneID" id="8242260"/>
<evidence type="ECO:0000313" key="8">
    <source>
        <dbReference type="Proteomes" id="UP000002009"/>
    </source>
</evidence>
<evidence type="ECO:0000313" key="7">
    <source>
        <dbReference type="EMBL" id="ACO61905.1"/>
    </source>
</evidence>
<keyword evidence="8" id="KW-1185">Reference proteome</keyword>
<feature type="region of interest" description="Disordered" evidence="5">
    <location>
        <begin position="681"/>
        <end position="712"/>
    </location>
</feature>
<feature type="zinc finger region" description="TRAF-type" evidence="4">
    <location>
        <begin position="603"/>
        <end position="652"/>
    </location>
</feature>
<accession>C1E2E8</accession>
<feature type="domain" description="TRAF-type" evidence="6">
    <location>
        <begin position="603"/>
        <end position="652"/>
    </location>
</feature>
<feature type="zinc finger region" description="TRAF-type" evidence="4">
    <location>
        <begin position="510"/>
        <end position="561"/>
    </location>
</feature>
<feature type="compositionally biased region" description="Basic residues" evidence="5">
    <location>
        <begin position="206"/>
        <end position="216"/>
    </location>
</feature>
<dbReference type="OrthoDB" id="1737200at2759"/>
<organism evidence="7 8">
    <name type="scientific">Micromonas commoda (strain RCC299 / NOUM17 / CCMP2709)</name>
    <name type="common">Picoplanktonic green alga</name>
    <dbReference type="NCBI Taxonomy" id="296587"/>
    <lineage>
        <taxon>Eukaryota</taxon>
        <taxon>Viridiplantae</taxon>
        <taxon>Chlorophyta</taxon>
        <taxon>Mamiellophyceae</taxon>
        <taxon>Mamiellales</taxon>
        <taxon>Mamiellaceae</taxon>
        <taxon>Micromonas</taxon>
    </lineage>
</organism>
<feature type="region of interest" description="Disordered" evidence="5">
    <location>
        <begin position="53"/>
        <end position="102"/>
    </location>
</feature>
<feature type="compositionally biased region" description="Gly residues" evidence="5">
    <location>
        <begin position="126"/>
        <end position="138"/>
    </location>
</feature>
<sequence>MAPKLDLSLKLPPRPDEPETAEYYRRQLAEAGPEFEDYESTSYAASTLAGHVDDVGLYDPHSPPQAVARAGTEKLATNDPLPAPHRPDRNPDQLAGGPFSAGTKAYLDAESIGALSGDGTWPQTGGGWGAMVAGGGTGTSTSEASAAKPVIRGAFYMAERGNEGIETPGLDPYAGFPSRMKEDGPGALPTPLRDDRRGGGVDLAKGKRGRGRRAPGRPREEEEDNASLGSVTPRSGVDEVAAMARHKNDVEEEDPAEAARKKLRNGRPTEREITDFYATAERRALVTTGLTPARLRHPKALWNGDRPALCKLTRAGKPDSAGAWECFLSRNYTEGFKKPTAFASAPPADVLCESCGDVAWDPVRDQSGGRASSRAVWCRACLCAARGDRAGETAPEHGECVAAVNALKIVCRNALAPTKTQRGDEILWRMDKAGCPDVCRLCDRRTIETNCAYAVEECCLPRGSANPGDCCRQRVRRRDMAEHRASCDHRLVKCEHPGCDRMTQARYAVSHARLCENRPFACPNRPRCEWMGTRAGVEDHLEECLHEVIPCGFVDSFKDKCAGTCAVTLPRVQMLAHKEICRYQSAVCKHCGESMALRRHGQHEATCSARFYECPNCAQTVHKLRKVQHDGTVCPGVRVECMYRSYGCDERVLKCDYARHCRERFDEHAVMVLRNDANKWARPASSAPGDEPSDPRPDEPEALNPTGKSDGFEVMVTRHELTRADLQRVDATSQRLSAGLDREIASTREEIARVEDEVYVDATARLALDMRSAREHMRALVKETDDEVQSFETKLMAETLELYNDSLAMRRKAERELAVKTSLDEFVAGYERGLREVRAELGDLTREVGESTLRLSTAISPALELKDEIERTLVEGLDGLEARIANLEWRGADRAAIAWEKTQDARENFRARCKPRVRQQMRLEEKMALLEGRKFVTPDEDAALRAKNYVDSEKNPPPLAIAADEERDDADASGDERTIPPAPGTPPEISESDGISPAGI</sequence>
<proteinExistence type="predicted"/>
<evidence type="ECO:0000259" key="6">
    <source>
        <dbReference type="PROSITE" id="PS50145"/>
    </source>
</evidence>
<dbReference type="STRING" id="296587.C1E2E8"/>
<dbReference type="PROSITE" id="PS50145">
    <property type="entry name" value="ZF_TRAF"/>
    <property type="match status" value="2"/>
</dbReference>
<gene>
    <name evidence="7" type="ORF">MICPUN_57213</name>
</gene>
<dbReference type="OMA" id="RIANLEW"/>
<dbReference type="SUPFAM" id="SSF49599">
    <property type="entry name" value="TRAF domain-like"/>
    <property type="match status" value="2"/>
</dbReference>
<keyword evidence="3 4" id="KW-0862">Zinc</keyword>
<feature type="region of interest" description="Disordered" evidence="5">
    <location>
        <begin position="162"/>
        <end position="267"/>
    </location>
</feature>
<dbReference type="Proteomes" id="UP000002009">
    <property type="component" value="Chromosome 3"/>
</dbReference>
<feature type="compositionally biased region" description="Acidic residues" evidence="5">
    <location>
        <begin position="963"/>
        <end position="973"/>
    </location>
</feature>
<name>C1E2E8_MICCC</name>
<dbReference type="KEGG" id="mis:MICPUN_57213"/>
<protein>
    <recommendedName>
        <fullName evidence="6">TRAF-type domain-containing protein</fullName>
    </recommendedName>
</protein>
<dbReference type="EMBL" id="CP001324">
    <property type="protein sequence ID" value="ACO61905.1"/>
    <property type="molecule type" value="Genomic_DNA"/>
</dbReference>
<evidence type="ECO:0000256" key="2">
    <source>
        <dbReference type="ARBA" id="ARBA00022771"/>
    </source>
</evidence>
<dbReference type="PANTHER" id="PTHR10131:SF94">
    <property type="entry name" value="TNF RECEPTOR-ASSOCIATED FACTOR 4"/>
    <property type="match status" value="1"/>
</dbReference>
<dbReference type="AlphaFoldDB" id="C1E2E8"/>
<keyword evidence="1 4" id="KW-0479">Metal-binding</keyword>
<feature type="region of interest" description="Disordered" evidence="5">
    <location>
        <begin position="126"/>
        <end position="146"/>
    </location>
</feature>
<dbReference type="PANTHER" id="PTHR10131">
    <property type="entry name" value="TNF RECEPTOR ASSOCIATED FACTOR"/>
    <property type="match status" value="1"/>
</dbReference>
<dbReference type="Gene3D" id="3.30.40.10">
    <property type="entry name" value="Zinc/RING finger domain, C3HC4 (zinc finger)"/>
    <property type="match status" value="1"/>
</dbReference>
<evidence type="ECO:0000256" key="5">
    <source>
        <dbReference type="SAM" id="MobiDB-lite"/>
    </source>
</evidence>
<evidence type="ECO:0000256" key="1">
    <source>
        <dbReference type="ARBA" id="ARBA00022723"/>
    </source>
</evidence>
<evidence type="ECO:0000256" key="3">
    <source>
        <dbReference type="ARBA" id="ARBA00022833"/>
    </source>
</evidence>
<feature type="region of interest" description="Disordered" evidence="5">
    <location>
        <begin position="947"/>
        <end position="1000"/>
    </location>
</feature>
<dbReference type="InterPro" id="IPR013083">
    <property type="entry name" value="Znf_RING/FYVE/PHD"/>
</dbReference>
<dbReference type="eggNOG" id="ENOG502S8Z9">
    <property type="taxonomic scope" value="Eukaryota"/>
</dbReference>
<keyword evidence="2 4" id="KW-0863">Zinc-finger</keyword>
<dbReference type="InParanoid" id="C1E2E8"/>
<dbReference type="RefSeq" id="XP_002500647.1">
    <property type="nucleotide sequence ID" value="XM_002500601.1"/>
</dbReference>
<dbReference type="GO" id="GO:0008270">
    <property type="term" value="F:zinc ion binding"/>
    <property type="evidence" value="ECO:0007669"/>
    <property type="project" value="UniProtKB-KW"/>
</dbReference>
<dbReference type="InterPro" id="IPR001293">
    <property type="entry name" value="Znf_TRAF"/>
</dbReference>
<feature type="domain" description="TRAF-type" evidence="6">
    <location>
        <begin position="510"/>
        <end position="561"/>
    </location>
</feature>
<reference evidence="7 8" key="1">
    <citation type="journal article" date="2009" name="Science">
        <title>Green evolution and dynamic adaptations revealed by genomes of the marine picoeukaryotes Micromonas.</title>
        <authorList>
            <person name="Worden A.Z."/>
            <person name="Lee J.H."/>
            <person name="Mock T."/>
            <person name="Rouze P."/>
            <person name="Simmons M.P."/>
            <person name="Aerts A.L."/>
            <person name="Allen A.E."/>
            <person name="Cuvelier M.L."/>
            <person name="Derelle E."/>
            <person name="Everett M.V."/>
            <person name="Foulon E."/>
            <person name="Grimwood J."/>
            <person name="Gundlach H."/>
            <person name="Henrissat B."/>
            <person name="Napoli C."/>
            <person name="McDonald S.M."/>
            <person name="Parker M.S."/>
            <person name="Rombauts S."/>
            <person name="Salamov A."/>
            <person name="Von Dassow P."/>
            <person name="Badger J.H."/>
            <person name="Coutinho P.M."/>
            <person name="Demir E."/>
            <person name="Dubchak I."/>
            <person name="Gentemann C."/>
            <person name="Eikrem W."/>
            <person name="Gready J.E."/>
            <person name="John U."/>
            <person name="Lanier W."/>
            <person name="Lindquist E.A."/>
            <person name="Lucas S."/>
            <person name="Mayer K.F."/>
            <person name="Moreau H."/>
            <person name="Not F."/>
            <person name="Otillar R."/>
            <person name="Panaud O."/>
            <person name="Pangilinan J."/>
            <person name="Paulsen I."/>
            <person name="Piegu B."/>
            <person name="Poliakov A."/>
            <person name="Robbens S."/>
            <person name="Schmutz J."/>
            <person name="Toulza E."/>
            <person name="Wyss T."/>
            <person name="Zelensky A."/>
            <person name="Zhou K."/>
            <person name="Armbrust E.V."/>
            <person name="Bhattacharya D."/>
            <person name="Goodenough U.W."/>
            <person name="Van de Peer Y."/>
            <person name="Grigoriev I.V."/>
        </authorList>
    </citation>
    <scope>NUCLEOTIDE SEQUENCE [LARGE SCALE GENOMIC DNA]</scope>
    <source>
        <strain evidence="8">RCC299 / NOUM17</strain>
    </source>
</reference>
<evidence type="ECO:0000256" key="4">
    <source>
        <dbReference type="PROSITE-ProRule" id="PRU00207"/>
    </source>
</evidence>